<evidence type="ECO:0000313" key="2">
    <source>
        <dbReference type="EMBL" id="KPM58627.1"/>
    </source>
</evidence>
<comment type="caution">
    <text evidence="2">The sequence shown here is derived from an EMBL/GenBank/DDBJ whole genome shotgun (WGS) entry which is preliminary data.</text>
</comment>
<accession>A0A0P7CQT5</accession>
<keyword evidence="1" id="KW-0812">Transmembrane</keyword>
<reference evidence="2 3" key="1">
    <citation type="submission" date="2015-10" db="EMBL/GenBank/DDBJ databases">
        <title>Pseudomonas putida clinical strains.</title>
        <authorList>
            <person name="Molina L."/>
            <person name="Udaondo Z."/>
        </authorList>
    </citation>
    <scope>NUCLEOTIDE SEQUENCE [LARGE SCALE GENOMIC DNA]</scope>
    <source>
        <strain evidence="2 3">HB13667</strain>
    </source>
</reference>
<feature type="transmembrane region" description="Helical" evidence="1">
    <location>
        <begin position="62"/>
        <end position="83"/>
    </location>
</feature>
<evidence type="ECO:0000256" key="1">
    <source>
        <dbReference type="SAM" id="Phobius"/>
    </source>
</evidence>
<dbReference type="Proteomes" id="UP000050437">
    <property type="component" value="Unassembled WGS sequence"/>
</dbReference>
<gene>
    <name evidence="2" type="ORF">HB13667_27625</name>
</gene>
<proteinExistence type="predicted"/>
<dbReference type="EMBL" id="LKKS01000137">
    <property type="protein sequence ID" value="KPM58627.1"/>
    <property type="molecule type" value="Genomic_DNA"/>
</dbReference>
<dbReference type="AlphaFoldDB" id="A0A0P7CQT5"/>
<sequence>MIDYLDVKLRLFLLGTPICLALIGLVSDLHIACSRQYKEMTSALQRSACLPFATGMWGEKKIGSRILVISVIAGAIGSPASSIRSGLLDEQDHLQFPEKLRRKILIASSLNTIGIAWIAIYYLMKLLD</sequence>
<keyword evidence="1" id="KW-1133">Transmembrane helix</keyword>
<feature type="transmembrane region" description="Helical" evidence="1">
    <location>
        <begin position="12"/>
        <end position="32"/>
    </location>
</feature>
<dbReference type="GeneID" id="92659387"/>
<evidence type="ECO:0000313" key="3">
    <source>
        <dbReference type="Proteomes" id="UP000050437"/>
    </source>
</evidence>
<name>A0A0P7CQT5_PSEPU</name>
<organism evidence="2 3">
    <name type="scientific">Pseudomonas putida</name>
    <name type="common">Arthrobacter siderocapsulatus</name>
    <dbReference type="NCBI Taxonomy" id="303"/>
    <lineage>
        <taxon>Bacteria</taxon>
        <taxon>Pseudomonadati</taxon>
        <taxon>Pseudomonadota</taxon>
        <taxon>Gammaproteobacteria</taxon>
        <taxon>Pseudomonadales</taxon>
        <taxon>Pseudomonadaceae</taxon>
        <taxon>Pseudomonas</taxon>
    </lineage>
</organism>
<feature type="transmembrane region" description="Helical" evidence="1">
    <location>
        <begin position="104"/>
        <end position="124"/>
    </location>
</feature>
<dbReference type="RefSeq" id="WP_054573777.1">
    <property type="nucleotide sequence ID" value="NZ_LKKS01000137.1"/>
</dbReference>
<keyword evidence="1" id="KW-0472">Membrane</keyword>
<protein>
    <submittedName>
        <fullName evidence="2">Uncharacterized protein</fullName>
    </submittedName>
</protein>